<dbReference type="AlphaFoldDB" id="A0A8T0E0C2"/>
<dbReference type="Proteomes" id="UP000807504">
    <property type="component" value="Unassembled WGS sequence"/>
</dbReference>
<evidence type="ECO:0000256" key="1">
    <source>
        <dbReference type="SAM" id="MobiDB-lite"/>
    </source>
</evidence>
<organism evidence="2 3">
    <name type="scientific">Argiope bruennichi</name>
    <name type="common">Wasp spider</name>
    <name type="synonym">Aranea bruennichi</name>
    <dbReference type="NCBI Taxonomy" id="94029"/>
    <lineage>
        <taxon>Eukaryota</taxon>
        <taxon>Metazoa</taxon>
        <taxon>Ecdysozoa</taxon>
        <taxon>Arthropoda</taxon>
        <taxon>Chelicerata</taxon>
        <taxon>Arachnida</taxon>
        <taxon>Araneae</taxon>
        <taxon>Araneomorphae</taxon>
        <taxon>Entelegynae</taxon>
        <taxon>Araneoidea</taxon>
        <taxon>Araneidae</taxon>
        <taxon>Argiope</taxon>
    </lineage>
</organism>
<comment type="caution">
    <text evidence="2">The sequence shown here is derived from an EMBL/GenBank/DDBJ whole genome shotgun (WGS) entry which is preliminary data.</text>
</comment>
<sequence>MQERQEVDVLPNRIRLRVTPARVVVGVPEDRRSTFRSGTAHDTRPRNDGWSASPEPIDTYQTRTFLL</sequence>
<feature type="region of interest" description="Disordered" evidence="1">
    <location>
        <begin position="29"/>
        <end position="67"/>
    </location>
</feature>
<proteinExistence type="predicted"/>
<reference evidence="2" key="2">
    <citation type="submission" date="2020-06" db="EMBL/GenBank/DDBJ databases">
        <authorList>
            <person name="Sheffer M."/>
        </authorList>
    </citation>
    <scope>NUCLEOTIDE SEQUENCE</scope>
</reference>
<feature type="compositionally biased region" description="Basic and acidic residues" evidence="1">
    <location>
        <begin position="29"/>
        <end position="47"/>
    </location>
</feature>
<name>A0A8T0E0C2_ARGBR</name>
<dbReference type="EMBL" id="JABXBU010002231">
    <property type="protein sequence ID" value="KAF8763537.1"/>
    <property type="molecule type" value="Genomic_DNA"/>
</dbReference>
<evidence type="ECO:0000313" key="3">
    <source>
        <dbReference type="Proteomes" id="UP000807504"/>
    </source>
</evidence>
<reference evidence="2" key="1">
    <citation type="journal article" date="2020" name="bioRxiv">
        <title>Chromosome-level reference genome of the European wasp spider Argiope bruennichi: a resource for studies on range expansion and evolutionary adaptation.</title>
        <authorList>
            <person name="Sheffer M.M."/>
            <person name="Hoppe A."/>
            <person name="Krehenwinkel H."/>
            <person name="Uhl G."/>
            <person name="Kuss A.W."/>
            <person name="Jensen L."/>
            <person name="Jensen C."/>
            <person name="Gillespie R.G."/>
            <person name="Hoff K.J."/>
            <person name="Prost S."/>
        </authorList>
    </citation>
    <scope>NUCLEOTIDE SEQUENCE</scope>
</reference>
<accession>A0A8T0E0C2</accession>
<protein>
    <submittedName>
        <fullName evidence="2">Uncharacterized protein</fullName>
    </submittedName>
</protein>
<evidence type="ECO:0000313" key="2">
    <source>
        <dbReference type="EMBL" id="KAF8763537.1"/>
    </source>
</evidence>
<keyword evidence="3" id="KW-1185">Reference proteome</keyword>
<gene>
    <name evidence="2" type="ORF">HNY73_021715</name>
</gene>